<dbReference type="OrthoDB" id="127573at2"/>
<evidence type="ECO:0000313" key="4">
    <source>
        <dbReference type="Proteomes" id="UP000252174"/>
    </source>
</evidence>
<dbReference type="Gene3D" id="1.10.405.10">
    <property type="entry name" value="Guanine Nucleotide Dissociation Inhibitor, domain 1"/>
    <property type="match status" value="1"/>
</dbReference>
<dbReference type="PANTHER" id="PTHR42923">
    <property type="entry name" value="PROTOPORPHYRINOGEN OXIDASE"/>
    <property type="match status" value="1"/>
</dbReference>
<evidence type="ECO:0000259" key="2">
    <source>
        <dbReference type="Pfam" id="PF01593"/>
    </source>
</evidence>
<dbReference type="RefSeq" id="WP_114482765.1">
    <property type="nucleotide sequence ID" value="NZ_QPJU01000003.1"/>
</dbReference>
<dbReference type="EMBL" id="QPJU01000003">
    <property type="protein sequence ID" value="RCX10060.1"/>
    <property type="molecule type" value="Genomic_DNA"/>
</dbReference>
<sequence length="544" mass="58761">MIRRRHLLAASALPLLGCEPAPAITGGFTGINVARGHALRDLGTPPAPRATRRTQVVIAGAGVAGLAAARALRLRGIEDFVLLELEDDAGGNARGAAVGGIACPQGAHYLPLPGADAHEVQDLLEEFGLRRRVSGRWQYDELSLCHSPQERLFFRGAWQEGLLPLAGVGADTLAQYRRFAAQVDALAHASRFCIPALRAPFTAQHAALDAQTADAWLRAQGLTDVHLRWYLDYCCRDDYGAGLQRVSAWACIHYFASRHGFRAPQASATPEDLGAQGGADTENDAVLTWPEGNAWLTRRLAAPLGERLHTGHSVLRIRTERHGVAVDTLRHADGSVVRWQAAQCIVALPAFVAARVIEQPPAWLVDIARNLAYAPWLVANLHLAAPLQDRPGAAPAWDNVVYGEPGGGLGYVDARHQSLDPRPGPTVLSYYRALGDLPGARQQLLTQPWGHWRDAILAALAAPHPDLAQRLTRMDITRYGHAMAIPQPGTLRRLRQLSTAITDARGAQTANVRSGRLHFAHADWSGYSIFEEAFTRGHAAGGAV</sequence>
<feature type="signal peptide" evidence="1">
    <location>
        <begin position="1"/>
        <end position="23"/>
    </location>
</feature>
<dbReference type="InterPro" id="IPR050464">
    <property type="entry name" value="Zeta_carotene_desat/Oxidored"/>
</dbReference>
<comment type="caution">
    <text evidence="3">The sequence shown here is derived from an EMBL/GenBank/DDBJ whole genome shotgun (WGS) entry which is preliminary data.</text>
</comment>
<dbReference type="SUPFAM" id="SSF51905">
    <property type="entry name" value="FAD/NAD(P)-binding domain"/>
    <property type="match status" value="1"/>
</dbReference>
<dbReference type="Gene3D" id="3.50.50.60">
    <property type="entry name" value="FAD/NAD(P)-binding domain"/>
    <property type="match status" value="2"/>
</dbReference>
<dbReference type="AlphaFoldDB" id="A0A369AL26"/>
<reference evidence="3 4" key="1">
    <citation type="submission" date="2018-07" db="EMBL/GenBank/DDBJ databases">
        <title>Genomic Encyclopedia of Type Strains, Phase IV (KMG-IV): sequencing the most valuable type-strain genomes for metagenomic binning, comparative biology and taxonomic classification.</title>
        <authorList>
            <person name="Goeker M."/>
        </authorList>
    </citation>
    <scope>NUCLEOTIDE SEQUENCE [LARGE SCALE GENOMIC DNA]</scope>
    <source>
        <strain evidence="3 4">DSM 100911</strain>
    </source>
</reference>
<gene>
    <name evidence="3" type="ORF">DFR45_10344</name>
</gene>
<evidence type="ECO:0000313" key="3">
    <source>
        <dbReference type="EMBL" id="RCX10060.1"/>
    </source>
</evidence>
<name>A0A369AL26_9BURK</name>
<proteinExistence type="predicted"/>
<dbReference type="InterPro" id="IPR036188">
    <property type="entry name" value="FAD/NAD-bd_sf"/>
</dbReference>
<protein>
    <submittedName>
        <fullName evidence="3">Flavin-dependent amine oxidoreductase</fullName>
    </submittedName>
</protein>
<dbReference type="PANTHER" id="PTHR42923:SF39">
    <property type="entry name" value="AMINO OXIDASE"/>
    <property type="match status" value="1"/>
</dbReference>
<organism evidence="3 4">
    <name type="scientific">Extensimonas vulgaris</name>
    <dbReference type="NCBI Taxonomy" id="1031594"/>
    <lineage>
        <taxon>Bacteria</taxon>
        <taxon>Pseudomonadati</taxon>
        <taxon>Pseudomonadota</taxon>
        <taxon>Betaproteobacteria</taxon>
        <taxon>Burkholderiales</taxon>
        <taxon>Comamonadaceae</taxon>
        <taxon>Extensimonas</taxon>
    </lineage>
</organism>
<keyword evidence="4" id="KW-1185">Reference proteome</keyword>
<dbReference type="Proteomes" id="UP000252174">
    <property type="component" value="Unassembled WGS sequence"/>
</dbReference>
<dbReference type="GO" id="GO:0016491">
    <property type="term" value="F:oxidoreductase activity"/>
    <property type="evidence" value="ECO:0007669"/>
    <property type="project" value="InterPro"/>
</dbReference>
<dbReference type="InterPro" id="IPR002937">
    <property type="entry name" value="Amino_oxidase"/>
</dbReference>
<feature type="chain" id="PRO_5016744642" evidence="1">
    <location>
        <begin position="24"/>
        <end position="544"/>
    </location>
</feature>
<feature type="domain" description="Amine oxidase" evidence="2">
    <location>
        <begin position="63"/>
        <end position="387"/>
    </location>
</feature>
<evidence type="ECO:0000256" key="1">
    <source>
        <dbReference type="SAM" id="SignalP"/>
    </source>
</evidence>
<accession>A0A369AL26</accession>
<keyword evidence="1" id="KW-0732">Signal</keyword>
<dbReference type="Pfam" id="PF01593">
    <property type="entry name" value="Amino_oxidase"/>
    <property type="match status" value="1"/>
</dbReference>